<accession>M3C412</accession>
<proteinExistence type="predicted"/>
<comment type="caution">
    <text evidence="1">The sequence shown here is derived from an EMBL/GenBank/DDBJ whole genome shotgun (WGS) entry which is preliminary data.</text>
</comment>
<sequence>MEVLGASAGGADGFGSFPAYTTSDSVQPTLCLLPGDRPAVAFLPPFASPAIGVGSSFGARLSSDGRGVAPGLADWFDPYGVAVGVGSSASPCGLLSSVRPAPRPYMISVDDAPREALGVGSSRRAPAPSGRRCSTSSASVGPWLPCFRLSGCCDPPFTASCAVGVLRSFTATGGGESEKPRPRPSLARGVGRFAILARRVSFLGPSSRPGPLCSFVVGVGRSSPDGEDELAEPLVRRPDLRSRKALPFRIEPEAGQVAEYNSECPHSRLTFSVSQAPRAGFHVAMGWGREDAAHIFDHHQLGL</sequence>
<dbReference type="AlphaFoldDB" id="M3C412"/>
<keyword evidence="2" id="KW-1185">Reference proteome</keyword>
<organism evidence="1 2">
    <name type="scientific">Streptomyces gancidicus BKS 13-15</name>
    <dbReference type="NCBI Taxonomy" id="1284664"/>
    <lineage>
        <taxon>Bacteria</taxon>
        <taxon>Bacillati</taxon>
        <taxon>Actinomycetota</taxon>
        <taxon>Actinomycetes</taxon>
        <taxon>Kitasatosporales</taxon>
        <taxon>Streptomycetaceae</taxon>
        <taxon>Streptomyces</taxon>
        <taxon>Streptomyces pseudogriseolus group</taxon>
    </lineage>
</organism>
<name>M3C412_STREZ</name>
<dbReference type="Proteomes" id="UP000011732">
    <property type="component" value="Unassembled WGS sequence"/>
</dbReference>
<dbReference type="EMBL" id="AOHP01000004">
    <property type="protein sequence ID" value="EMF31114.1"/>
    <property type="molecule type" value="Genomic_DNA"/>
</dbReference>
<protein>
    <submittedName>
        <fullName evidence="1">Uncharacterized protein</fullName>
    </submittedName>
</protein>
<evidence type="ECO:0000313" key="2">
    <source>
        <dbReference type="Proteomes" id="UP000011732"/>
    </source>
</evidence>
<reference evidence="1 2" key="1">
    <citation type="journal article" date="2013" name="Genome Announc.">
        <title>Draft Genome Sequence of Streptomyces gancidicus Strain BKS 13-15.</title>
        <authorList>
            <person name="Kumar S."/>
            <person name="Kaur N."/>
            <person name="Singh N.K."/>
            <person name="Raghava G.P."/>
            <person name="Mayilraj S."/>
        </authorList>
    </citation>
    <scope>NUCLEOTIDE SEQUENCE [LARGE SCALE GENOMIC DNA]</scope>
    <source>
        <strain evidence="1 2">BKS 13-15</strain>
    </source>
</reference>
<gene>
    <name evidence="1" type="ORF">H114_00757</name>
</gene>
<evidence type="ECO:0000313" key="1">
    <source>
        <dbReference type="EMBL" id="EMF31114.1"/>
    </source>
</evidence>